<feature type="site" description="Substrate discrimination" evidence="4">
    <location>
        <position position="18"/>
    </location>
</feature>
<feature type="binding site" evidence="4">
    <location>
        <position position="13"/>
    </location>
    <ligand>
        <name>Mg(2+)</name>
        <dbReference type="ChEBI" id="CHEBI:18420"/>
    </ligand>
</feature>
<keyword evidence="4" id="KW-0479">Metal-binding</keyword>
<reference evidence="7" key="1">
    <citation type="journal article" date="2019" name="Int. J. Syst. Evol. Microbiol.">
        <title>The Global Catalogue of Microorganisms (GCM) 10K type strain sequencing project: providing services to taxonomists for standard genome sequencing and annotation.</title>
        <authorList>
            <consortium name="The Broad Institute Genomics Platform"/>
            <consortium name="The Broad Institute Genome Sequencing Center for Infectious Disease"/>
            <person name="Wu L."/>
            <person name="Ma J."/>
        </authorList>
    </citation>
    <scope>NUCLEOTIDE SEQUENCE [LARGE SCALE GENOMIC DNA]</scope>
    <source>
        <strain evidence="7">CGMCC 1.15407</strain>
    </source>
</reference>
<keyword evidence="4" id="KW-0227">DNA damage</keyword>
<keyword evidence="3 4" id="KW-0239">DNA-directed DNA polymerase</keyword>
<name>A0ABQ1V9W0_9BACT</name>
<dbReference type="Pfam" id="PF11799">
    <property type="entry name" value="IMS_C"/>
    <property type="match status" value="1"/>
</dbReference>
<dbReference type="SUPFAM" id="SSF100879">
    <property type="entry name" value="Lesion bypass DNA polymerase (Y-family), little finger domain"/>
    <property type="match status" value="1"/>
</dbReference>
<evidence type="ECO:0000259" key="5">
    <source>
        <dbReference type="PROSITE" id="PS50173"/>
    </source>
</evidence>
<evidence type="ECO:0000256" key="2">
    <source>
        <dbReference type="ARBA" id="ARBA00022457"/>
    </source>
</evidence>
<keyword evidence="7" id="KW-1185">Reference proteome</keyword>
<dbReference type="InterPro" id="IPR001126">
    <property type="entry name" value="UmuC"/>
</dbReference>
<dbReference type="Pfam" id="PF00817">
    <property type="entry name" value="IMS"/>
    <property type="match status" value="1"/>
</dbReference>
<dbReference type="InterPro" id="IPR017961">
    <property type="entry name" value="DNA_pol_Y-fam_little_finger"/>
</dbReference>
<keyword evidence="2 4" id="KW-0515">Mutator protein</keyword>
<dbReference type="InterPro" id="IPR050116">
    <property type="entry name" value="DNA_polymerase-Y"/>
</dbReference>
<evidence type="ECO:0000256" key="4">
    <source>
        <dbReference type="HAMAP-Rule" id="MF_01113"/>
    </source>
</evidence>
<keyword evidence="4" id="KW-0460">Magnesium</keyword>
<dbReference type="HAMAP" id="MF_01113">
    <property type="entry name" value="DNApol_IV"/>
    <property type="match status" value="1"/>
</dbReference>
<protein>
    <recommendedName>
        <fullName evidence="4">DNA polymerase IV</fullName>
        <shortName evidence="4">Pol IV</shortName>
        <ecNumber evidence="4">2.7.7.7</ecNumber>
    </recommendedName>
</protein>
<dbReference type="InterPro" id="IPR043502">
    <property type="entry name" value="DNA/RNA_pol_sf"/>
</dbReference>
<comment type="similarity">
    <text evidence="1 4">Belongs to the DNA polymerase type-Y family.</text>
</comment>
<evidence type="ECO:0000313" key="7">
    <source>
        <dbReference type="Proteomes" id="UP000647339"/>
    </source>
</evidence>
<organism evidence="6 7">
    <name type="scientific">Echinicola rosea</name>
    <dbReference type="NCBI Taxonomy" id="1807691"/>
    <lineage>
        <taxon>Bacteria</taxon>
        <taxon>Pseudomonadati</taxon>
        <taxon>Bacteroidota</taxon>
        <taxon>Cytophagia</taxon>
        <taxon>Cytophagales</taxon>
        <taxon>Cyclobacteriaceae</taxon>
        <taxon>Echinicola</taxon>
    </lineage>
</organism>
<evidence type="ECO:0000256" key="1">
    <source>
        <dbReference type="ARBA" id="ARBA00010945"/>
    </source>
</evidence>
<dbReference type="NCBIfam" id="NF002677">
    <property type="entry name" value="PRK02406.1"/>
    <property type="match status" value="1"/>
</dbReference>
<dbReference type="PANTHER" id="PTHR11076:SF33">
    <property type="entry name" value="DNA POLYMERASE KAPPA"/>
    <property type="match status" value="1"/>
</dbReference>
<dbReference type="InterPro" id="IPR036775">
    <property type="entry name" value="DNA_pol_Y-fam_lit_finger_sf"/>
</dbReference>
<evidence type="ECO:0000313" key="6">
    <source>
        <dbReference type="EMBL" id="GGF44405.1"/>
    </source>
</evidence>
<dbReference type="InterPro" id="IPR043128">
    <property type="entry name" value="Rev_trsase/Diguanyl_cyclase"/>
</dbReference>
<dbReference type="PANTHER" id="PTHR11076">
    <property type="entry name" value="DNA REPAIR POLYMERASE UMUC / TRANSFERASE FAMILY MEMBER"/>
    <property type="match status" value="1"/>
</dbReference>
<keyword evidence="4" id="KW-0234">DNA repair</keyword>
<keyword evidence="4" id="KW-0963">Cytoplasm</keyword>
<dbReference type="Gene3D" id="3.30.1490.100">
    <property type="entry name" value="DNA polymerase, Y-family, little finger domain"/>
    <property type="match status" value="1"/>
</dbReference>
<feature type="domain" description="UmuC" evidence="5">
    <location>
        <begin position="9"/>
        <end position="188"/>
    </location>
</feature>
<keyword evidence="4" id="KW-0808">Transferase</keyword>
<comment type="catalytic activity">
    <reaction evidence="4">
        <text>DNA(n) + a 2'-deoxyribonucleoside 5'-triphosphate = DNA(n+1) + diphosphate</text>
        <dbReference type="Rhea" id="RHEA:22508"/>
        <dbReference type="Rhea" id="RHEA-COMP:17339"/>
        <dbReference type="Rhea" id="RHEA-COMP:17340"/>
        <dbReference type="ChEBI" id="CHEBI:33019"/>
        <dbReference type="ChEBI" id="CHEBI:61560"/>
        <dbReference type="ChEBI" id="CHEBI:173112"/>
        <dbReference type="EC" id="2.7.7.7"/>
    </reaction>
</comment>
<dbReference type="Proteomes" id="UP000647339">
    <property type="component" value="Unassembled WGS sequence"/>
</dbReference>
<dbReference type="EC" id="2.7.7.7" evidence="4"/>
<accession>A0ABQ1V9W0</accession>
<dbReference type="CDD" id="cd03586">
    <property type="entry name" value="PolY_Pol_IV_kappa"/>
    <property type="match status" value="1"/>
</dbReference>
<dbReference type="PROSITE" id="PS50173">
    <property type="entry name" value="UMUC"/>
    <property type="match status" value="1"/>
</dbReference>
<dbReference type="Gene3D" id="3.30.70.270">
    <property type="match status" value="1"/>
</dbReference>
<keyword evidence="4" id="KW-0548">Nucleotidyltransferase</keyword>
<comment type="subunit">
    <text evidence="4">Monomer.</text>
</comment>
<comment type="caution">
    <text evidence="6">The sequence shown here is derived from an EMBL/GenBank/DDBJ whole genome shotgun (WGS) entry which is preliminary data.</text>
</comment>
<proteinExistence type="inferred from homology"/>
<comment type="subcellular location">
    <subcellularLocation>
        <location evidence="4">Cytoplasm</location>
    </subcellularLocation>
</comment>
<dbReference type="SUPFAM" id="SSF56672">
    <property type="entry name" value="DNA/RNA polymerases"/>
    <property type="match status" value="1"/>
</dbReference>
<dbReference type="Gene3D" id="3.40.1170.60">
    <property type="match status" value="1"/>
</dbReference>
<feature type="active site" evidence="4">
    <location>
        <position position="108"/>
    </location>
</feature>
<comment type="cofactor">
    <cofactor evidence="4">
        <name>Mg(2+)</name>
        <dbReference type="ChEBI" id="CHEBI:18420"/>
    </cofactor>
    <text evidence="4">Binds 2 magnesium ions per subunit.</text>
</comment>
<evidence type="ECO:0000256" key="3">
    <source>
        <dbReference type="ARBA" id="ARBA00022932"/>
    </source>
</evidence>
<feature type="binding site" evidence="4">
    <location>
        <position position="107"/>
    </location>
    <ligand>
        <name>Mg(2+)</name>
        <dbReference type="ChEBI" id="CHEBI:18420"/>
    </ligand>
</feature>
<keyword evidence="4" id="KW-0238">DNA-binding</keyword>
<keyword evidence="4" id="KW-0235">DNA replication</keyword>
<gene>
    <name evidence="6" type="primary">dinP</name>
    <name evidence="4" type="synonym">dinB</name>
    <name evidence="6" type="ORF">GCM10011339_36100</name>
</gene>
<dbReference type="InterPro" id="IPR022880">
    <property type="entry name" value="DNApol_IV"/>
</dbReference>
<dbReference type="Gene3D" id="1.10.150.20">
    <property type="entry name" value="5' to 3' exonuclease, C-terminal subdomain"/>
    <property type="match status" value="1"/>
</dbReference>
<dbReference type="EMBL" id="BMIU01000021">
    <property type="protein sequence ID" value="GGF44405.1"/>
    <property type="molecule type" value="Genomic_DNA"/>
</dbReference>
<comment type="function">
    <text evidence="4">Poorly processive, error-prone DNA polymerase involved in untargeted mutagenesis. Copies undamaged DNA at stalled replication forks, which arise in vivo from mismatched or misaligned primer ends. These misaligned primers can be extended by PolIV. Exhibits no 3'-5' exonuclease (proofreading) activity. May be involved in translesional synthesis, in conjunction with the beta clamp from PolIII.</text>
</comment>
<sequence length="387" mass="43211">MFGQMKRNVVHFDLDTFFVSVARLGNSALKDKPVIIGGHSDRGVVASCSYEARRFGVHSAMPMKLARRLCPSAVYLQGDMDSYSHHSRVVTDIIRSEVPVVEKASIDEFYLDLTGMDRFFGCSSYTAELKKKILRESGLPISYALASNKLVSKVATEDAKPNGQMEIPFGHEKGYLAPLAIERMPGVGLKTSALLKRMGVETIKLLSEIPEPMMRNLLGKSGIALSRKANGRDDSPVVPYTEQKSIGKEETFDNDTINMAFLGGELVRLTERVAFLLRKQQRLCGCITVKLRYANFDTVSRQAIVPYTANDNVLLAKAKELFAKLYDRRMLVRLIGVKVSHLVGGYQQISLFGDTEENVRLYQAMDTIRKKHGSHAVMRAVGKLERR</sequence>